<dbReference type="Gene3D" id="3.30.450.80">
    <property type="entry name" value="Transcription factor LuxR-like, autoinducer-binding domain"/>
    <property type="match status" value="1"/>
</dbReference>
<evidence type="ECO:0000256" key="1">
    <source>
        <dbReference type="ARBA" id="ARBA00023015"/>
    </source>
</evidence>
<dbReference type="InterPro" id="IPR000792">
    <property type="entry name" value="Tscrpt_reg_LuxR_C"/>
</dbReference>
<dbReference type="Pfam" id="PF00196">
    <property type="entry name" value="GerE"/>
    <property type="match status" value="1"/>
</dbReference>
<dbReference type="InterPro" id="IPR005143">
    <property type="entry name" value="TF_LuxR_autoind-bd_dom"/>
</dbReference>
<proteinExistence type="predicted"/>
<dbReference type="CDD" id="cd06170">
    <property type="entry name" value="LuxR_C_like"/>
    <property type="match status" value="1"/>
</dbReference>
<dbReference type="SUPFAM" id="SSF75516">
    <property type="entry name" value="Pheromone-binding domain of LuxR-like quorum-sensing transcription factors"/>
    <property type="match status" value="1"/>
</dbReference>
<dbReference type="PANTHER" id="PTHR44688">
    <property type="entry name" value="DNA-BINDING TRANSCRIPTIONAL ACTIVATOR DEVR_DOSR"/>
    <property type="match status" value="1"/>
</dbReference>
<feature type="domain" description="HTH luxR-type" evidence="4">
    <location>
        <begin position="179"/>
        <end position="244"/>
    </location>
</feature>
<protein>
    <submittedName>
        <fullName evidence="5">Autoinducer binding domain-containing protein</fullName>
    </submittedName>
</protein>
<dbReference type="InterPro" id="IPR016032">
    <property type="entry name" value="Sig_transdc_resp-reg_C-effctor"/>
</dbReference>
<evidence type="ECO:0000256" key="2">
    <source>
        <dbReference type="ARBA" id="ARBA00023125"/>
    </source>
</evidence>
<dbReference type="RefSeq" id="WP_073128500.1">
    <property type="nucleotide sequence ID" value="NZ_FQZA01000005.1"/>
</dbReference>
<dbReference type="STRING" id="313368.SAMN04488012_105118"/>
<evidence type="ECO:0000259" key="4">
    <source>
        <dbReference type="PROSITE" id="PS50043"/>
    </source>
</evidence>
<dbReference type="Proteomes" id="UP000184040">
    <property type="component" value="Unassembled WGS sequence"/>
</dbReference>
<sequence length="245" mass="27624">MTLDRFDKIETAENVGDLWQTTLETLQSMGLPLVIYLTVDRDGRAPQLMTNLKAIYDLSAPTNDPFLKHCCSSYRITRTGAGFLDEHGYLGPSARAFIEDAATHGFRAGMALPMRLTGSDRYGGFNLGTGLSPEAFLSDVWPERERIRFLCLIVHRRMEELAATPRGAREFRDLLIAPHHEHLDQLSPREKEMMYLLARGLSRKEVARLCGISPNTASDYIKSAYRKLGVRNRVEAVQMVHNGEI</sequence>
<keyword evidence="1" id="KW-0805">Transcription regulation</keyword>
<dbReference type="PRINTS" id="PR00038">
    <property type="entry name" value="HTHLUXR"/>
</dbReference>
<dbReference type="Gene3D" id="1.10.10.10">
    <property type="entry name" value="Winged helix-like DNA-binding domain superfamily/Winged helix DNA-binding domain"/>
    <property type="match status" value="1"/>
</dbReference>
<dbReference type="EMBL" id="FQZA01000005">
    <property type="protein sequence ID" value="SHJ14338.1"/>
    <property type="molecule type" value="Genomic_DNA"/>
</dbReference>
<dbReference type="GO" id="GO:0003677">
    <property type="term" value="F:DNA binding"/>
    <property type="evidence" value="ECO:0007669"/>
    <property type="project" value="UniProtKB-KW"/>
</dbReference>
<dbReference type="Pfam" id="PF03472">
    <property type="entry name" value="Autoind_bind"/>
    <property type="match status" value="1"/>
</dbReference>
<dbReference type="PROSITE" id="PS50043">
    <property type="entry name" value="HTH_LUXR_2"/>
    <property type="match status" value="1"/>
</dbReference>
<dbReference type="GO" id="GO:0006355">
    <property type="term" value="P:regulation of DNA-templated transcription"/>
    <property type="evidence" value="ECO:0007669"/>
    <property type="project" value="InterPro"/>
</dbReference>
<keyword evidence="6" id="KW-1185">Reference proteome</keyword>
<evidence type="ECO:0000256" key="3">
    <source>
        <dbReference type="ARBA" id="ARBA00023163"/>
    </source>
</evidence>
<evidence type="ECO:0000313" key="6">
    <source>
        <dbReference type="Proteomes" id="UP000184040"/>
    </source>
</evidence>
<organism evidence="5 6">
    <name type="scientific">Palleronia salina</name>
    <dbReference type="NCBI Taxonomy" id="313368"/>
    <lineage>
        <taxon>Bacteria</taxon>
        <taxon>Pseudomonadati</taxon>
        <taxon>Pseudomonadota</taxon>
        <taxon>Alphaproteobacteria</taxon>
        <taxon>Rhodobacterales</taxon>
        <taxon>Roseobacteraceae</taxon>
        <taxon>Palleronia</taxon>
    </lineage>
</organism>
<evidence type="ECO:0000313" key="5">
    <source>
        <dbReference type="EMBL" id="SHJ14338.1"/>
    </source>
</evidence>
<dbReference type="SUPFAM" id="SSF46894">
    <property type="entry name" value="C-terminal effector domain of the bipartite response regulators"/>
    <property type="match status" value="1"/>
</dbReference>
<dbReference type="InterPro" id="IPR036693">
    <property type="entry name" value="TF_LuxR_autoind-bd_dom_sf"/>
</dbReference>
<reference evidence="5 6" key="1">
    <citation type="submission" date="2016-11" db="EMBL/GenBank/DDBJ databases">
        <authorList>
            <person name="Jaros S."/>
            <person name="Januszkiewicz K."/>
            <person name="Wedrychowicz H."/>
        </authorList>
    </citation>
    <scope>NUCLEOTIDE SEQUENCE [LARGE SCALE GENOMIC DNA]</scope>
    <source>
        <strain evidence="5 6">DSM 26892</strain>
    </source>
</reference>
<dbReference type="AlphaFoldDB" id="A0A1M6GWI3"/>
<accession>A0A1M6GWI3</accession>
<dbReference type="PANTHER" id="PTHR44688:SF16">
    <property type="entry name" value="DNA-BINDING TRANSCRIPTIONAL ACTIVATOR DEVR_DOSR"/>
    <property type="match status" value="1"/>
</dbReference>
<gene>
    <name evidence="5" type="ORF">SAMN04488012_105118</name>
</gene>
<dbReference type="InterPro" id="IPR036388">
    <property type="entry name" value="WH-like_DNA-bd_sf"/>
</dbReference>
<dbReference type="SMART" id="SM00421">
    <property type="entry name" value="HTH_LUXR"/>
    <property type="match status" value="1"/>
</dbReference>
<keyword evidence="2" id="KW-0238">DNA-binding</keyword>
<keyword evidence="3" id="KW-0804">Transcription</keyword>
<name>A0A1M6GWI3_9RHOB</name>